<organism evidence="1 2">
    <name type="scientific">Armillaria gallica</name>
    <name type="common">Bulbous honey fungus</name>
    <name type="synonym">Armillaria bulbosa</name>
    <dbReference type="NCBI Taxonomy" id="47427"/>
    <lineage>
        <taxon>Eukaryota</taxon>
        <taxon>Fungi</taxon>
        <taxon>Dikarya</taxon>
        <taxon>Basidiomycota</taxon>
        <taxon>Agaricomycotina</taxon>
        <taxon>Agaricomycetes</taxon>
        <taxon>Agaricomycetidae</taxon>
        <taxon>Agaricales</taxon>
        <taxon>Marasmiineae</taxon>
        <taxon>Physalacriaceae</taxon>
        <taxon>Armillaria</taxon>
    </lineage>
</organism>
<reference evidence="2" key="1">
    <citation type="journal article" date="2017" name="Nat. Ecol. Evol.">
        <title>Genome expansion and lineage-specific genetic innovations in the forest pathogenic fungi Armillaria.</title>
        <authorList>
            <person name="Sipos G."/>
            <person name="Prasanna A.N."/>
            <person name="Walter M.C."/>
            <person name="O'Connor E."/>
            <person name="Balint B."/>
            <person name="Krizsan K."/>
            <person name="Kiss B."/>
            <person name="Hess J."/>
            <person name="Varga T."/>
            <person name="Slot J."/>
            <person name="Riley R."/>
            <person name="Boka B."/>
            <person name="Rigling D."/>
            <person name="Barry K."/>
            <person name="Lee J."/>
            <person name="Mihaltcheva S."/>
            <person name="LaButti K."/>
            <person name="Lipzen A."/>
            <person name="Waldron R."/>
            <person name="Moloney N.M."/>
            <person name="Sperisen C."/>
            <person name="Kredics L."/>
            <person name="Vagvoelgyi C."/>
            <person name="Patrignani A."/>
            <person name="Fitzpatrick D."/>
            <person name="Nagy I."/>
            <person name="Doyle S."/>
            <person name="Anderson J.B."/>
            <person name="Grigoriev I.V."/>
            <person name="Gueldener U."/>
            <person name="Muensterkoetter M."/>
            <person name="Nagy L.G."/>
        </authorList>
    </citation>
    <scope>NUCLEOTIDE SEQUENCE [LARGE SCALE GENOMIC DNA]</scope>
    <source>
        <strain evidence="2">Ar21-2</strain>
    </source>
</reference>
<gene>
    <name evidence="1" type="ORF">ARMGADRAFT_278462</name>
</gene>
<sequence>MRLSCAAAALAFSLSLIFVTLGLISGRKVLSSPPGAEGFLLHTAVNGRIIPYSTSSASKAQRREPCASGSRTGKIIHLYVADLWHQSPVPILPTIIQTFDWRFTSPLEIRHHVFIAKSLFFRLATDSNTFN</sequence>
<protein>
    <submittedName>
        <fullName evidence="1">Uncharacterized protein</fullName>
    </submittedName>
</protein>
<evidence type="ECO:0000313" key="2">
    <source>
        <dbReference type="Proteomes" id="UP000217790"/>
    </source>
</evidence>
<accession>A0A2H3E697</accession>
<dbReference type="AlphaFoldDB" id="A0A2H3E697"/>
<name>A0A2H3E697_ARMGA</name>
<proteinExistence type="predicted"/>
<evidence type="ECO:0000313" key="1">
    <source>
        <dbReference type="EMBL" id="PBL02932.1"/>
    </source>
</evidence>
<dbReference type="EMBL" id="KZ293645">
    <property type="protein sequence ID" value="PBL02932.1"/>
    <property type="molecule type" value="Genomic_DNA"/>
</dbReference>
<dbReference type="Proteomes" id="UP000217790">
    <property type="component" value="Unassembled WGS sequence"/>
</dbReference>
<keyword evidence="2" id="KW-1185">Reference proteome</keyword>
<dbReference type="InParanoid" id="A0A2H3E697"/>